<dbReference type="EMBL" id="JBHUHF010000001">
    <property type="protein sequence ID" value="MFD2025721.1"/>
    <property type="molecule type" value="Genomic_DNA"/>
</dbReference>
<comment type="subcellular location">
    <subcellularLocation>
        <location evidence="1">Membrane</location>
        <topology evidence="1">Multi-pass membrane protein</topology>
    </subcellularLocation>
</comment>
<evidence type="ECO:0000313" key="6">
    <source>
        <dbReference type="EMBL" id="MFD2025721.1"/>
    </source>
</evidence>
<dbReference type="InterPro" id="IPR032808">
    <property type="entry name" value="DoxX"/>
</dbReference>
<organism evidence="6 7">
    <name type="scientific">Promicromonospora aerolata</name>
    <dbReference type="NCBI Taxonomy" id="195749"/>
    <lineage>
        <taxon>Bacteria</taxon>
        <taxon>Bacillati</taxon>
        <taxon>Actinomycetota</taxon>
        <taxon>Actinomycetes</taxon>
        <taxon>Micrococcales</taxon>
        <taxon>Promicromonosporaceae</taxon>
        <taxon>Promicromonospora</taxon>
    </lineage>
</organism>
<evidence type="ECO:0000256" key="2">
    <source>
        <dbReference type="ARBA" id="ARBA00022692"/>
    </source>
</evidence>
<dbReference type="RefSeq" id="WP_377197598.1">
    <property type="nucleotide sequence ID" value="NZ_JBHUHF010000001.1"/>
</dbReference>
<sequence>MTTPPTTTTTPRRSWRRIAYGALLAWMVLSFTLGALTKFYWGETFFGPSYAVKFDGWGYPFWFRFVVATGELVGAALLLNPRRRFLGAAMLFTITAGGSLTHLINQDPLGHSVSAPLHMVLAALVAYLADPSLVKQLFSPTAPPRPPSPRGSAGAG</sequence>
<protein>
    <submittedName>
        <fullName evidence="6">DoxX family protein</fullName>
    </submittedName>
</protein>
<keyword evidence="7" id="KW-1185">Reference proteome</keyword>
<dbReference type="Pfam" id="PF13564">
    <property type="entry name" value="DoxX_2"/>
    <property type="match status" value="1"/>
</dbReference>
<keyword evidence="2 5" id="KW-0812">Transmembrane</keyword>
<comment type="caution">
    <text evidence="6">The sequence shown here is derived from an EMBL/GenBank/DDBJ whole genome shotgun (WGS) entry which is preliminary data.</text>
</comment>
<evidence type="ECO:0000256" key="5">
    <source>
        <dbReference type="SAM" id="Phobius"/>
    </source>
</evidence>
<feature type="transmembrane region" description="Helical" evidence="5">
    <location>
        <begin position="18"/>
        <end position="41"/>
    </location>
</feature>
<evidence type="ECO:0000313" key="7">
    <source>
        <dbReference type="Proteomes" id="UP001597338"/>
    </source>
</evidence>
<reference evidence="7" key="1">
    <citation type="journal article" date="2019" name="Int. J. Syst. Evol. Microbiol.">
        <title>The Global Catalogue of Microorganisms (GCM) 10K type strain sequencing project: providing services to taxonomists for standard genome sequencing and annotation.</title>
        <authorList>
            <consortium name="The Broad Institute Genomics Platform"/>
            <consortium name="The Broad Institute Genome Sequencing Center for Infectious Disease"/>
            <person name="Wu L."/>
            <person name="Ma J."/>
        </authorList>
    </citation>
    <scope>NUCLEOTIDE SEQUENCE [LARGE SCALE GENOMIC DNA]</scope>
    <source>
        <strain evidence="7">CCM 7043</strain>
    </source>
</reference>
<evidence type="ECO:0000256" key="3">
    <source>
        <dbReference type="ARBA" id="ARBA00022989"/>
    </source>
</evidence>
<feature type="transmembrane region" description="Helical" evidence="5">
    <location>
        <begin position="61"/>
        <end position="79"/>
    </location>
</feature>
<evidence type="ECO:0000256" key="4">
    <source>
        <dbReference type="ARBA" id="ARBA00023136"/>
    </source>
</evidence>
<evidence type="ECO:0000256" key="1">
    <source>
        <dbReference type="ARBA" id="ARBA00004141"/>
    </source>
</evidence>
<feature type="transmembrane region" description="Helical" evidence="5">
    <location>
        <begin position="86"/>
        <end position="104"/>
    </location>
</feature>
<proteinExistence type="predicted"/>
<dbReference type="Proteomes" id="UP001597338">
    <property type="component" value="Unassembled WGS sequence"/>
</dbReference>
<accession>A0ABW4V7D7</accession>
<keyword evidence="4 5" id="KW-0472">Membrane</keyword>
<keyword evidence="3 5" id="KW-1133">Transmembrane helix</keyword>
<name>A0ABW4V7D7_9MICO</name>
<gene>
    <name evidence="6" type="ORF">ACFSL2_09370</name>
</gene>